<protein>
    <submittedName>
        <fullName evidence="1">Uncharacterized protein</fullName>
    </submittedName>
</protein>
<gene>
    <name evidence="1" type="ORF">AVDCRST_MAG45-964</name>
</gene>
<feature type="non-terminal residue" evidence="1">
    <location>
        <position position="1"/>
    </location>
</feature>
<feature type="non-terminal residue" evidence="1">
    <location>
        <position position="58"/>
    </location>
</feature>
<sequence length="58" mass="6225">VHGVRPALEHGEPRAGDQLGELARLPHGDHQVALGADHVRRHLQLAQTLARLVVADGL</sequence>
<name>A0A6J4SBV8_9ACTN</name>
<dbReference type="AlphaFoldDB" id="A0A6J4SBV8"/>
<dbReference type="EMBL" id="CADCVU010000087">
    <property type="protein sequence ID" value="CAA9495227.1"/>
    <property type="molecule type" value="Genomic_DNA"/>
</dbReference>
<reference evidence="1" key="1">
    <citation type="submission" date="2020-02" db="EMBL/GenBank/DDBJ databases">
        <authorList>
            <person name="Meier V. D."/>
        </authorList>
    </citation>
    <scope>NUCLEOTIDE SEQUENCE</scope>
    <source>
        <strain evidence="1">AVDCRST_MAG45</strain>
    </source>
</reference>
<evidence type="ECO:0000313" key="1">
    <source>
        <dbReference type="EMBL" id="CAA9495227.1"/>
    </source>
</evidence>
<organism evidence="1">
    <name type="scientific">uncultured Solirubrobacterales bacterium</name>
    <dbReference type="NCBI Taxonomy" id="768556"/>
    <lineage>
        <taxon>Bacteria</taxon>
        <taxon>Bacillati</taxon>
        <taxon>Actinomycetota</taxon>
        <taxon>Thermoleophilia</taxon>
        <taxon>Solirubrobacterales</taxon>
        <taxon>environmental samples</taxon>
    </lineage>
</organism>
<accession>A0A6J4SBV8</accession>
<proteinExistence type="predicted"/>